<dbReference type="RefSeq" id="WP_324717846.1">
    <property type="nucleotide sequence ID" value="NZ_CP141615.1"/>
</dbReference>
<dbReference type="InterPro" id="IPR005562">
    <property type="entry name" value="SpoVA"/>
</dbReference>
<keyword evidence="1" id="KW-0472">Membrane</keyword>
<reference evidence="2 3" key="1">
    <citation type="journal article" date="2024" name="Front. Microbiol.">
        <title>Novel thermophilic genera Geochorda gen. nov. and Carboxydochorda gen. nov. from the deep terrestrial subsurface reveal the ecophysiological diversity in the class Limnochordia.</title>
        <authorList>
            <person name="Karnachuk O.V."/>
            <person name="Lukina A.P."/>
            <person name="Avakyan M.R."/>
            <person name="Kadnikov V.V."/>
            <person name="Begmatov S."/>
            <person name="Beletsky A.V."/>
            <person name="Vlasova K.G."/>
            <person name="Novikov A.A."/>
            <person name="Shcherbakova V.A."/>
            <person name="Mardanov A.V."/>
            <person name="Ravin N.V."/>
        </authorList>
    </citation>
    <scope>NUCLEOTIDE SEQUENCE [LARGE SCALE GENOMIC DNA]</scope>
    <source>
        <strain evidence="2 3">L945</strain>
    </source>
</reference>
<name>A0ABZ1C115_9FIRM</name>
<dbReference type="PANTHER" id="PTHR38450:SF2">
    <property type="entry name" value="STAGE V SPORULATION PROTEIN AEB"/>
    <property type="match status" value="1"/>
</dbReference>
<dbReference type="EMBL" id="CP141615">
    <property type="protein sequence ID" value="WRP18573.1"/>
    <property type="molecule type" value="Genomic_DNA"/>
</dbReference>
<evidence type="ECO:0000313" key="2">
    <source>
        <dbReference type="EMBL" id="WRP18573.1"/>
    </source>
</evidence>
<feature type="transmembrane region" description="Helical" evidence="1">
    <location>
        <begin position="27"/>
        <end position="47"/>
    </location>
</feature>
<keyword evidence="1" id="KW-0812">Transmembrane</keyword>
<evidence type="ECO:0000313" key="3">
    <source>
        <dbReference type="Proteomes" id="UP001332192"/>
    </source>
</evidence>
<gene>
    <name evidence="2" type="ORF">U7230_06110</name>
</gene>
<feature type="transmembrane region" description="Helical" evidence="1">
    <location>
        <begin position="91"/>
        <end position="112"/>
    </location>
</feature>
<evidence type="ECO:0000256" key="1">
    <source>
        <dbReference type="SAM" id="Phobius"/>
    </source>
</evidence>
<proteinExistence type="predicted"/>
<keyword evidence="3" id="KW-1185">Reference proteome</keyword>
<dbReference type="Proteomes" id="UP001332192">
    <property type="component" value="Chromosome"/>
</dbReference>
<accession>A0ABZ1C115</accession>
<sequence length="116" mass="12076">MQYLWAFLVGGLLCAIGQLIIDGTRLTAGHTMVLYVVAGAALAGLGLYEPLVRFAGAGAAVPVSNFGYVLTKGIVDHLRREGWWGALSGTFEVAGAVTAASILFGVVMAVIFHPRG</sequence>
<dbReference type="PANTHER" id="PTHR38450">
    <property type="entry name" value="STAGE V SPORULATION PROTEIN AC-RELATED"/>
    <property type="match status" value="1"/>
</dbReference>
<organism evidence="2 3">
    <name type="scientific">Carboxydichorda subterranea</name>
    <dbReference type="NCBI Taxonomy" id="3109565"/>
    <lineage>
        <taxon>Bacteria</taxon>
        <taxon>Bacillati</taxon>
        <taxon>Bacillota</taxon>
        <taxon>Limnochordia</taxon>
        <taxon>Limnochordales</taxon>
        <taxon>Geochordaceae</taxon>
        <taxon>Carboxydichorda</taxon>
    </lineage>
</organism>
<dbReference type="Pfam" id="PF03862">
    <property type="entry name" value="SpoVAC_SpoVAEB"/>
    <property type="match status" value="1"/>
</dbReference>
<protein>
    <submittedName>
        <fullName evidence="2">SpoVA/SpoVAEb family sporulation membrane protein</fullName>
    </submittedName>
</protein>
<keyword evidence="1" id="KW-1133">Transmembrane helix</keyword>